<evidence type="ECO:0000313" key="4">
    <source>
        <dbReference type="EMBL" id="EYR64432.1"/>
    </source>
</evidence>
<keyword evidence="1" id="KW-0175">Coiled coil</keyword>
<protein>
    <submittedName>
        <fullName evidence="4">Fimbrial assembly protein</fullName>
    </submittedName>
</protein>
<reference evidence="4 5" key="1">
    <citation type="submission" date="2014-01" db="EMBL/GenBank/DDBJ databases">
        <title>Actinotalea ferrariae CF5-4.</title>
        <authorList>
            <person name="Chen F."/>
            <person name="Li Y."/>
            <person name="Wang G."/>
        </authorList>
    </citation>
    <scope>NUCLEOTIDE SEQUENCE [LARGE SCALE GENOMIC DNA]</scope>
    <source>
        <strain evidence="4 5">CF5-4</strain>
    </source>
</reference>
<dbReference type="EMBL" id="AXCW01000032">
    <property type="protein sequence ID" value="EYR64432.1"/>
    <property type="molecule type" value="Genomic_DNA"/>
</dbReference>
<dbReference type="Proteomes" id="UP000019753">
    <property type="component" value="Unassembled WGS sequence"/>
</dbReference>
<keyword evidence="5" id="KW-1185">Reference proteome</keyword>
<dbReference type="AlphaFoldDB" id="A0A021VZE1"/>
<name>A0A021VZE1_9CELL</name>
<dbReference type="RefSeq" id="WP_034223340.1">
    <property type="nucleotide sequence ID" value="NZ_AXCW01000032.1"/>
</dbReference>
<keyword evidence="3" id="KW-0812">Transmembrane</keyword>
<feature type="region of interest" description="Disordered" evidence="2">
    <location>
        <begin position="1"/>
        <end position="29"/>
    </location>
</feature>
<keyword evidence="3" id="KW-0472">Membrane</keyword>
<feature type="transmembrane region" description="Helical" evidence="3">
    <location>
        <begin position="51"/>
        <end position="72"/>
    </location>
</feature>
<evidence type="ECO:0000256" key="3">
    <source>
        <dbReference type="SAM" id="Phobius"/>
    </source>
</evidence>
<comment type="caution">
    <text evidence="4">The sequence shown here is derived from an EMBL/GenBank/DDBJ whole genome shotgun (WGS) entry which is preliminary data.</text>
</comment>
<accession>A0A021VZE1</accession>
<organism evidence="4 5">
    <name type="scientific">Actinotalea ferrariae CF5-4</name>
    <dbReference type="NCBI Taxonomy" id="948458"/>
    <lineage>
        <taxon>Bacteria</taxon>
        <taxon>Bacillati</taxon>
        <taxon>Actinomycetota</taxon>
        <taxon>Actinomycetes</taxon>
        <taxon>Micrococcales</taxon>
        <taxon>Cellulomonadaceae</taxon>
        <taxon>Actinotalea</taxon>
    </lineage>
</organism>
<evidence type="ECO:0000313" key="5">
    <source>
        <dbReference type="Proteomes" id="UP000019753"/>
    </source>
</evidence>
<dbReference type="OrthoDB" id="5196233at2"/>
<evidence type="ECO:0000256" key="2">
    <source>
        <dbReference type="SAM" id="MobiDB-lite"/>
    </source>
</evidence>
<gene>
    <name evidence="4" type="ORF">N866_10840</name>
</gene>
<feature type="coiled-coil region" evidence="1">
    <location>
        <begin position="74"/>
        <end position="101"/>
    </location>
</feature>
<keyword evidence="3" id="KW-1133">Transmembrane helix</keyword>
<sequence>MTSTLSAPPQSRGKDARRKGRSDAVGGGLPQVNLLPPEVRAARGLKVVKRWLLISIGLLVLVIAGVFVWSVMERSVAQESLAQAQAETARLQDEEQQYAEVPLVLGALDSTTAARELGMSTEVSWKPYLDAITAVLPADVSIESIGLSSATPMAPAAPPASPLEAPSLAQLTFTGQTSTVPDAAALIDALNSVPGLADAWLVSAAVEGIDGTTYYLITGTVQVSDAARAQRFASTEGE</sequence>
<evidence type="ECO:0000256" key="1">
    <source>
        <dbReference type="SAM" id="Coils"/>
    </source>
</evidence>
<proteinExistence type="predicted"/>